<dbReference type="OrthoDB" id="852207at2"/>
<dbReference type="Proteomes" id="UP000033109">
    <property type="component" value="Chromosome"/>
</dbReference>
<gene>
    <name evidence="1" type="ORF">PKOR_14975</name>
</gene>
<evidence type="ECO:0008006" key="3">
    <source>
        <dbReference type="Google" id="ProtNLM"/>
    </source>
</evidence>
<protein>
    <recommendedName>
        <fullName evidence="3">STAS/SEC14 domain-containing protein</fullName>
    </recommendedName>
</protein>
<name>A0A0E3UY51_9BACT</name>
<sequence>MIIENPVLRLDYNPATDVLHVEWPDVKEYTVAEAEYAIESIVSTLRLYDIKYLLADTRKGVVEIPQERYKTIITNFAVSLVATRVRKLARVVPDLSLRAQAIQEVKQETQLKVEIQTFMNVEEATQWLTA</sequence>
<organism evidence="1 2">
    <name type="scientific">Pontibacter korlensis</name>
    <dbReference type="NCBI Taxonomy" id="400092"/>
    <lineage>
        <taxon>Bacteria</taxon>
        <taxon>Pseudomonadati</taxon>
        <taxon>Bacteroidota</taxon>
        <taxon>Cytophagia</taxon>
        <taxon>Cytophagales</taxon>
        <taxon>Hymenobacteraceae</taxon>
        <taxon>Pontibacter</taxon>
    </lineage>
</organism>
<reference evidence="1 2" key="1">
    <citation type="journal article" date="2015" name="Sci. Rep.">
        <title>Unraveling adaptation of Pontibacter korlensis to radiation and infertility in desert through complete genome and comparative transcriptomic analysis.</title>
        <authorList>
            <person name="Dai J."/>
            <person name="Dai W."/>
            <person name="Qiu C."/>
            <person name="Yang Z."/>
            <person name="Zhang Y."/>
            <person name="Zhou M."/>
            <person name="Zhang L."/>
            <person name="Fang C."/>
            <person name="Gao Q."/>
            <person name="Yang Q."/>
            <person name="Li X."/>
            <person name="Wang Z."/>
            <person name="Wang Z."/>
            <person name="Jia Z."/>
            <person name="Chen X."/>
        </authorList>
    </citation>
    <scope>NUCLEOTIDE SEQUENCE [LARGE SCALE GENOMIC DNA]</scope>
    <source>
        <strain evidence="1 2">X14-1T</strain>
    </source>
</reference>
<dbReference type="PATRIC" id="fig|400092.3.peg.3263"/>
<evidence type="ECO:0000313" key="1">
    <source>
        <dbReference type="EMBL" id="AKD04151.1"/>
    </source>
</evidence>
<dbReference type="AlphaFoldDB" id="A0A0E3UY51"/>
<proteinExistence type="predicted"/>
<dbReference type="KEGG" id="pko:PKOR_14975"/>
<dbReference type="EMBL" id="CP009621">
    <property type="protein sequence ID" value="AKD04151.1"/>
    <property type="molecule type" value="Genomic_DNA"/>
</dbReference>
<accession>A0A0E3UY51</accession>
<keyword evidence="2" id="KW-1185">Reference proteome</keyword>
<dbReference type="HOGENOM" id="CLU_155228_0_0_10"/>
<evidence type="ECO:0000313" key="2">
    <source>
        <dbReference type="Proteomes" id="UP000033109"/>
    </source>
</evidence>
<dbReference type="RefSeq" id="WP_046311770.1">
    <property type="nucleotide sequence ID" value="NZ_CBCSCY010000045.1"/>
</dbReference>